<proteinExistence type="predicted"/>
<comment type="caution">
    <text evidence="1">The sequence shown here is derived from an EMBL/GenBank/DDBJ whole genome shotgun (WGS) entry which is preliminary data.</text>
</comment>
<name>A0ABP8VD30_9MICC</name>
<evidence type="ECO:0000313" key="2">
    <source>
        <dbReference type="Proteomes" id="UP001500200"/>
    </source>
</evidence>
<accession>A0ABP8VD30</accession>
<gene>
    <name evidence="1" type="ORF">GCM10023346_48920</name>
</gene>
<organism evidence="1 2">
    <name type="scientific">Arthrobacter gyeryongensis</name>
    <dbReference type="NCBI Taxonomy" id="1650592"/>
    <lineage>
        <taxon>Bacteria</taxon>
        <taxon>Bacillati</taxon>
        <taxon>Actinomycetota</taxon>
        <taxon>Actinomycetes</taxon>
        <taxon>Micrococcales</taxon>
        <taxon>Micrococcaceae</taxon>
        <taxon>Arthrobacter</taxon>
    </lineage>
</organism>
<dbReference type="Proteomes" id="UP001500200">
    <property type="component" value="Unassembled WGS sequence"/>
</dbReference>
<reference evidence="2" key="1">
    <citation type="journal article" date="2019" name="Int. J. Syst. Evol. Microbiol.">
        <title>The Global Catalogue of Microorganisms (GCM) 10K type strain sequencing project: providing services to taxonomists for standard genome sequencing and annotation.</title>
        <authorList>
            <consortium name="The Broad Institute Genomics Platform"/>
            <consortium name="The Broad Institute Genome Sequencing Center for Infectious Disease"/>
            <person name="Wu L."/>
            <person name="Ma J."/>
        </authorList>
    </citation>
    <scope>NUCLEOTIDE SEQUENCE [LARGE SCALE GENOMIC DNA]</scope>
    <source>
        <strain evidence="2">JCM 18514</strain>
    </source>
</reference>
<sequence length="520" mass="57275">MIDGTEAAGYLNAIRSSLISASRSVRDAYSSTRWLWYLRRTDPELVRGYLPNTEISILRIAENLTGLSTCHPNDDPVLLQSPLTFDISLEVTARLARMLAISEQLNHVEGWLRRSSKGTRFIVGESSLPDLELDEELEAAITAFDKRALQAATNRWHPLISRDFDLHAKEPLLAIATMHLHGIRETVMWQGAMADHPKPFMAPGRFGFGAMRLTDPLNPAIVEGSIGGMDMPREAAALVILSQAVMLHAMLYSNSVGVNVPRVGYIIMDEQQLALIIAETLARTRKAAWPVMAGYVPADPADVLALVKGMDLSDVASAYGPVLRPWRPGIVLIDLASLTSGLLHDLRLDASVGGEWVNASAAEFELAVQRLIDDTLLKPIDSIRQLRGVTLNLGGKPVTDADALMVVEDTLILIDCKKYELARPYDSGDYVSVRNARTKVDEDVSKWAKRLKTIRNNPVGDNYDFSQYDHFFGLVITPEVVFTRTPESLQPQPIGKTGVSSAPYLAFAELQILLENLGRG</sequence>
<evidence type="ECO:0000313" key="1">
    <source>
        <dbReference type="EMBL" id="GAA4655781.1"/>
    </source>
</evidence>
<dbReference type="EMBL" id="BAABKK010000052">
    <property type="protein sequence ID" value="GAA4655781.1"/>
    <property type="molecule type" value="Genomic_DNA"/>
</dbReference>
<protein>
    <submittedName>
        <fullName evidence="1">Uncharacterized protein</fullName>
    </submittedName>
</protein>
<keyword evidence="2" id="KW-1185">Reference proteome</keyword>